<dbReference type="InParanoid" id="A0A7J6IW95"/>
<dbReference type="Proteomes" id="UP000011096">
    <property type="component" value="Unassembled WGS sequence"/>
</dbReference>
<organism evidence="2 3">
    <name type="scientific">Colletotrichum fructicola (strain Nara gc5)</name>
    <name type="common">Anthracnose fungus</name>
    <name type="synonym">Colletotrichum gloeosporioides (strain Nara gc5)</name>
    <dbReference type="NCBI Taxonomy" id="1213859"/>
    <lineage>
        <taxon>Eukaryota</taxon>
        <taxon>Fungi</taxon>
        <taxon>Dikarya</taxon>
        <taxon>Ascomycota</taxon>
        <taxon>Pezizomycotina</taxon>
        <taxon>Sordariomycetes</taxon>
        <taxon>Hypocreomycetidae</taxon>
        <taxon>Glomerellales</taxon>
        <taxon>Glomerellaceae</taxon>
        <taxon>Colletotrichum</taxon>
        <taxon>Colletotrichum gloeosporioides species complex</taxon>
    </lineage>
</organism>
<name>A0A7J6IW95_COLFN</name>
<gene>
    <name evidence="2" type="ORF">CGGC5_v010289</name>
    <name evidence="1" type="ORF">CGGC5_v013044</name>
</gene>
<dbReference type="RefSeq" id="XP_066008197.1">
    <property type="nucleotide sequence ID" value="XM_066152310.1"/>
</dbReference>
<accession>A0A7J6IW95</accession>
<evidence type="ECO:0000313" key="3">
    <source>
        <dbReference type="Proteomes" id="UP000011096"/>
    </source>
</evidence>
<proteinExistence type="predicted"/>
<dbReference type="GeneID" id="90980085"/>
<evidence type="ECO:0000313" key="2">
    <source>
        <dbReference type="EMBL" id="KAF4480850.1"/>
    </source>
</evidence>
<reference evidence="2 3" key="1">
    <citation type="submission" date="2012-08" db="EMBL/GenBank/DDBJ databases">
        <authorList>
            <person name="Gan P.H.P."/>
            <person name="Ikeda K."/>
            <person name="Irieda H."/>
            <person name="Narusaka M."/>
            <person name="O'Connell R.J."/>
            <person name="Narusaka Y."/>
            <person name="Takano Y."/>
            <person name="Kubo Y."/>
            <person name="Shirasu K."/>
        </authorList>
    </citation>
    <scope>NUCLEOTIDE SEQUENCE [LARGE SCALE GENOMIC DNA]</scope>
    <source>
        <strain evidence="2 3">Nara gc5</strain>
    </source>
</reference>
<dbReference type="AlphaFoldDB" id="A0A7J6IW95"/>
<sequence length="77" mass="8438">MREVQSNEEYENEAMMKQLITRGTVPQAYLTGLVGPQNPCGGGEVINQEGFPTWGCGQFMADEGFTVLRTPGKKVDV</sequence>
<dbReference type="EMBL" id="ANPB02000008">
    <property type="protein sequence ID" value="KAF4477374.1"/>
    <property type="molecule type" value="Genomic_DNA"/>
</dbReference>
<evidence type="ECO:0000313" key="1">
    <source>
        <dbReference type="EMBL" id="KAF4477374.1"/>
    </source>
</evidence>
<dbReference type="EMBL" id="ANPB02000006">
    <property type="protein sequence ID" value="KAF4480850.1"/>
    <property type="molecule type" value="Genomic_DNA"/>
</dbReference>
<protein>
    <submittedName>
        <fullName evidence="2">Uncharacterized protein</fullName>
    </submittedName>
</protein>
<comment type="caution">
    <text evidence="2">The sequence shown here is derived from an EMBL/GenBank/DDBJ whole genome shotgun (WGS) entry which is preliminary data.</text>
</comment>
<dbReference type="OrthoDB" id="3780330at2759"/>
<keyword evidence="3" id="KW-1185">Reference proteome</keyword>
<reference evidence="2 3" key="2">
    <citation type="submission" date="2020-04" db="EMBL/GenBank/DDBJ databases">
        <title>Genome sequencing and assembly of multiple isolates from the Colletotrichum gloeosporioides species complex.</title>
        <authorList>
            <person name="Gan P."/>
            <person name="Shirasu K."/>
        </authorList>
    </citation>
    <scope>NUCLEOTIDE SEQUENCE [LARGE SCALE GENOMIC DNA]</scope>
    <source>
        <strain evidence="2 3">Nara gc5</strain>
    </source>
</reference>